<name>A0AA38C977_TAXCH</name>
<dbReference type="AlphaFoldDB" id="A0AA38C977"/>
<dbReference type="Proteomes" id="UP000824469">
    <property type="component" value="Unassembled WGS sequence"/>
</dbReference>
<evidence type="ECO:0000313" key="1">
    <source>
        <dbReference type="EMBL" id="KAH9296130.1"/>
    </source>
</evidence>
<reference evidence="1 2" key="1">
    <citation type="journal article" date="2021" name="Nat. Plants">
        <title>The Taxus genome provides insights into paclitaxel biosynthesis.</title>
        <authorList>
            <person name="Xiong X."/>
            <person name="Gou J."/>
            <person name="Liao Q."/>
            <person name="Li Y."/>
            <person name="Zhou Q."/>
            <person name="Bi G."/>
            <person name="Li C."/>
            <person name="Du R."/>
            <person name="Wang X."/>
            <person name="Sun T."/>
            <person name="Guo L."/>
            <person name="Liang H."/>
            <person name="Lu P."/>
            <person name="Wu Y."/>
            <person name="Zhang Z."/>
            <person name="Ro D.K."/>
            <person name="Shang Y."/>
            <person name="Huang S."/>
            <person name="Yan J."/>
        </authorList>
    </citation>
    <scope>NUCLEOTIDE SEQUENCE [LARGE SCALE GENOMIC DNA]</scope>
    <source>
        <strain evidence="1">Ta-2019</strain>
    </source>
</reference>
<feature type="non-terminal residue" evidence="1">
    <location>
        <position position="1"/>
    </location>
</feature>
<evidence type="ECO:0000313" key="2">
    <source>
        <dbReference type="Proteomes" id="UP000824469"/>
    </source>
</evidence>
<comment type="caution">
    <text evidence="1">The sequence shown here is derived from an EMBL/GenBank/DDBJ whole genome shotgun (WGS) entry which is preliminary data.</text>
</comment>
<feature type="non-terminal residue" evidence="1">
    <location>
        <position position="59"/>
    </location>
</feature>
<sequence>CTWMVGHVEEALEEDFVVMVTVEEEVSSHVEPVTTMDPRSTIIASALICYNVHGVERST</sequence>
<organism evidence="1 2">
    <name type="scientific">Taxus chinensis</name>
    <name type="common">Chinese yew</name>
    <name type="synonym">Taxus wallichiana var. chinensis</name>
    <dbReference type="NCBI Taxonomy" id="29808"/>
    <lineage>
        <taxon>Eukaryota</taxon>
        <taxon>Viridiplantae</taxon>
        <taxon>Streptophyta</taxon>
        <taxon>Embryophyta</taxon>
        <taxon>Tracheophyta</taxon>
        <taxon>Spermatophyta</taxon>
        <taxon>Pinopsida</taxon>
        <taxon>Pinidae</taxon>
        <taxon>Conifers II</taxon>
        <taxon>Cupressales</taxon>
        <taxon>Taxaceae</taxon>
        <taxon>Taxus</taxon>
    </lineage>
</organism>
<keyword evidence="2" id="KW-1185">Reference proteome</keyword>
<gene>
    <name evidence="1" type="ORF">KI387_039718</name>
</gene>
<accession>A0AA38C977</accession>
<dbReference type="EMBL" id="JAHRHJ020000011">
    <property type="protein sequence ID" value="KAH9296130.1"/>
    <property type="molecule type" value="Genomic_DNA"/>
</dbReference>
<proteinExistence type="predicted"/>
<protein>
    <submittedName>
        <fullName evidence="1">Uncharacterized protein</fullName>
    </submittedName>
</protein>